<gene>
    <name evidence="1" type="ORF">CEV31_3425</name>
</gene>
<comment type="caution">
    <text evidence="1">The sequence shown here is derived from an EMBL/GenBank/DDBJ whole genome shotgun (WGS) entry which is preliminary data.</text>
</comment>
<keyword evidence="2" id="KW-1185">Reference proteome</keyword>
<organism evidence="1 2">
    <name type="scientific">Brucella thiophenivorans</name>
    <dbReference type="NCBI Taxonomy" id="571255"/>
    <lineage>
        <taxon>Bacteria</taxon>
        <taxon>Pseudomonadati</taxon>
        <taxon>Pseudomonadota</taxon>
        <taxon>Alphaproteobacteria</taxon>
        <taxon>Hyphomicrobiales</taxon>
        <taxon>Brucellaceae</taxon>
        <taxon>Brucella/Ochrobactrum group</taxon>
        <taxon>Brucella</taxon>
    </lineage>
</organism>
<dbReference type="EMBL" id="NNRJ01000052">
    <property type="protein sequence ID" value="OYR13458.1"/>
    <property type="molecule type" value="Genomic_DNA"/>
</dbReference>
<protein>
    <submittedName>
        <fullName evidence="1">Uncharacterized protein</fullName>
    </submittedName>
</protein>
<evidence type="ECO:0000313" key="2">
    <source>
        <dbReference type="Proteomes" id="UP000215590"/>
    </source>
</evidence>
<dbReference type="Proteomes" id="UP000215590">
    <property type="component" value="Unassembled WGS sequence"/>
</dbReference>
<accession>A0A256FF96</accession>
<reference evidence="1 2" key="1">
    <citation type="submission" date="2017-07" db="EMBL/GenBank/DDBJ databases">
        <title>Phylogenetic study on the rhizospheric bacterium Ochrobactrum sp. A44.</title>
        <authorList>
            <person name="Krzyzanowska D.M."/>
            <person name="Ossowicki A."/>
            <person name="Rajewska M."/>
            <person name="Maciag T."/>
            <person name="Kaczynski Z."/>
            <person name="Czerwicka M."/>
            <person name="Jafra S."/>
        </authorList>
    </citation>
    <scope>NUCLEOTIDE SEQUENCE [LARGE SCALE GENOMIC DNA]</scope>
    <source>
        <strain evidence="1 2">DSM 7216</strain>
    </source>
</reference>
<sequence>MNACRASHSLCGLNGLIAILIPMASVSKTTMATCIKTTTKTV</sequence>
<evidence type="ECO:0000313" key="1">
    <source>
        <dbReference type="EMBL" id="OYR13458.1"/>
    </source>
</evidence>
<proteinExistence type="predicted"/>
<name>A0A256FF96_9HYPH</name>
<dbReference type="AlphaFoldDB" id="A0A256FF96"/>